<feature type="transmembrane region" description="Helical" evidence="6">
    <location>
        <begin position="45"/>
        <end position="66"/>
    </location>
</feature>
<evidence type="ECO:0000256" key="3">
    <source>
        <dbReference type="ARBA" id="ARBA00022692"/>
    </source>
</evidence>
<dbReference type="OMA" id="FVVFSTW"/>
<proteinExistence type="predicted"/>
<dbReference type="AlphaFoldDB" id="Q6BTF5"/>
<feature type="transmembrane region" description="Helical" evidence="6">
    <location>
        <begin position="150"/>
        <end position="170"/>
    </location>
</feature>
<feature type="transmembrane region" description="Helical" evidence="6">
    <location>
        <begin position="120"/>
        <end position="138"/>
    </location>
</feature>
<dbReference type="EMBL" id="CR382136">
    <property type="protein sequence ID" value="CAG86641.1"/>
    <property type="molecule type" value="Genomic_DNA"/>
</dbReference>
<evidence type="ECO:0000256" key="1">
    <source>
        <dbReference type="ARBA" id="ARBA00004141"/>
    </source>
</evidence>
<dbReference type="InterPro" id="IPR011701">
    <property type="entry name" value="MFS"/>
</dbReference>
<evidence type="ECO:0000256" key="6">
    <source>
        <dbReference type="SAM" id="Phobius"/>
    </source>
</evidence>
<feature type="domain" description="Major facilitator superfamily (MFS) profile" evidence="7">
    <location>
        <begin position="53"/>
        <end position="479"/>
    </location>
</feature>
<organism evidence="8 9">
    <name type="scientific">Debaryomyces hansenii (strain ATCC 36239 / CBS 767 / BCRC 21394 / JCM 1990 / NBRC 0083 / IGC 2968)</name>
    <name type="common">Yeast</name>
    <name type="synonym">Torulaspora hansenii</name>
    <dbReference type="NCBI Taxonomy" id="284592"/>
    <lineage>
        <taxon>Eukaryota</taxon>
        <taxon>Fungi</taxon>
        <taxon>Dikarya</taxon>
        <taxon>Ascomycota</taxon>
        <taxon>Saccharomycotina</taxon>
        <taxon>Pichiomycetes</taxon>
        <taxon>Debaryomycetaceae</taxon>
        <taxon>Debaryomyces</taxon>
    </lineage>
</organism>
<dbReference type="OrthoDB" id="1935484at2759"/>
<keyword evidence="2" id="KW-0813">Transport</keyword>
<keyword evidence="5 6" id="KW-0472">Membrane</keyword>
<feature type="transmembrane region" description="Helical" evidence="6">
    <location>
        <begin position="353"/>
        <end position="372"/>
    </location>
</feature>
<evidence type="ECO:0000313" key="8">
    <source>
        <dbReference type="EMBL" id="CAG86641.1"/>
    </source>
</evidence>
<sequence length="496" mass="56264">MIIHAEKQNEISKSSIVSHENDTYENDSSNSITNGDWTSKEERLVVLKVDFVVLLLLTLGLTVFQFDRMNLASALTGGFKEDVHVNQAEINIGNELMFLGIFLLEIPSNMLLMKFGPRKWLPFQILVFGFVAIMQIFLKNKSGFYASRFMLGIAESGYIPGACYIISNWYKQKERAKRTSIYFFGMFGGYALSPILCSAILLLAGKGNMAGWRWIFLLEGLLTIIVGLLMFLFLPGSPMNPYPLLSKKLSFFSDREMFILKNRLASEERTDEQLHPITKQHIKDAVLQWRRYPHLFATAIVFATWSPLTTYTPTIIQSAGFSRIQANALTAVGGFLAVFVVFLFGVLSDKTNARGLTVLVATLLYGITLIILHEILPRVNSDRWKVFGLWTLVNAFAVGYHPVQNTWLQLNCRSPQERSISIALWVMFAMIGLMAGSQLFRADDSPTYNKASLAMICMVFGGFLISSIQFLIYYIHNRKLERKLPENLSDSYRFFL</sequence>
<dbReference type="InterPro" id="IPR020846">
    <property type="entry name" value="MFS_dom"/>
</dbReference>
<feature type="transmembrane region" description="Helical" evidence="6">
    <location>
        <begin position="328"/>
        <end position="347"/>
    </location>
</feature>
<keyword evidence="3 6" id="KW-0812">Transmembrane</keyword>
<evidence type="ECO:0000259" key="7">
    <source>
        <dbReference type="PROSITE" id="PS50850"/>
    </source>
</evidence>
<evidence type="ECO:0000256" key="2">
    <source>
        <dbReference type="ARBA" id="ARBA00022448"/>
    </source>
</evidence>
<name>Q6BTF5_DEBHA</name>
<feature type="transmembrane region" description="Helical" evidence="6">
    <location>
        <begin position="182"/>
        <end position="203"/>
    </location>
</feature>
<dbReference type="PROSITE" id="PS50850">
    <property type="entry name" value="MFS"/>
    <property type="match status" value="1"/>
</dbReference>
<dbReference type="HOGENOM" id="CLU_001265_0_1_1"/>
<evidence type="ECO:0000256" key="4">
    <source>
        <dbReference type="ARBA" id="ARBA00022989"/>
    </source>
</evidence>
<dbReference type="RefSeq" id="XP_458514.1">
    <property type="nucleotide sequence ID" value="XM_458514.1"/>
</dbReference>
<feature type="transmembrane region" description="Helical" evidence="6">
    <location>
        <begin position="384"/>
        <end position="402"/>
    </location>
</feature>
<dbReference type="PANTHER" id="PTHR43791">
    <property type="entry name" value="PERMEASE-RELATED"/>
    <property type="match status" value="1"/>
</dbReference>
<dbReference type="KEGG" id="dha:DEHA2D01056g"/>
<accession>Q6BTF5</accession>
<feature type="transmembrane region" description="Helical" evidence="6">
    <location>
        <begin position="295"/>
        <end position="316"/>
    </location>
</feature>
<dbReference type="PANTHER" id="PTHR43791:SF32">
    <property type="entry name" value="MAJOR FACILITATOR SUPERFAMILY (MFS) PROFILE DOMAIN-CONTAINING PROTEIN"/>
    <property type="match status" value="1"/>
</dbReference>
<keyword evidence="4 6" id="KW-1133">Transmembrane helix</keyword>
<feature type="transmembrane region" description="Helical" evidence="6">
    <location>
        <begin position="422"/>
        <end position="440"/>
    </location>
</feature>
<dbReference type="InterPro" id="IPR036259">
    <property type="entry name" value="MFS_trans_sf"/>
</dbReference>
<dbReference type="GeneID" id="2900874"/>
<keyword evidence="9" id="KW-1185">Reference proteome</keyword>
<reference evidence="8 9" key="1">
    <citation type="journal article" date="2004" name="Nature">
        <title>Genome evolution in yeasts.</title>
        <authorList>
            <consortium name="Genolevures"/>
            <person name="Dujon B."/>
            <person name="Sherman D."/>
            <person name="Fischer G."/>
            <person name="Durrens P."/>
            <person name="Casaregola S."/>
            <person name="Lafontaine I."/>
            <person name="de Montigny J."/>
            <person name="Marck C."/>
            <person name="Neuveglise C."/>
            <person name="Talla E."/>
            <person name="Goffard N."/>
            <person name="Frangeul L."/>
            <person name="Aigle M."/>
            <person name="Anthouard V."/>
            <person name="Babour A."/>
            <person name="Barbe V."/>
            <person name="Barnay S."/>
            <person name="Blanchin S."/>
            <person name="Beckerich J.M."/>
            <person name="Beyne E."/>
            <person name="Bleykasten C."/>
            <person name="Boisrame A."/>
            <person name="Boyer J."/>
            <person name="Cattolico L."/>
            <person name="Confanioleri F."/>
            <person name="de Daruvar A."/>
            <person name="Despons L."/>
            <person name="Fabre E."/>
            <person name="Fairhead C."/>
            <person name="Ferry-Dumazet H."/>
            <person name="Groppi A."/>
            <person name="Hantraye F."/>
            <person name="Hennequin C."/>
            <person name="Jauniaux N."/>
            <person name="Joyet P."/>
            <person name="Kachouri R."/>
            <person name="Kerrest A."/>
            <person name="Koszul R."/>
            <person name="Lemaire M."/>
            <person name="Lesur I."/>
            <person name="Ma L."/>
            <person name="Muller H."/>
            <person name="Nicaud J.M."/>
            <person name="Nikolski M."/>
            <person name="Oztas S."/>
            <person name="Ozier-Kalogeropoulos O."/>
            <person name="Pellenz S."/>
            <person name="Potier S."/>
            <person name="Richard G.F."/>
            <person name="Straub M.L."/>
            <person name="Suleau A."/>
            <person name="Swennene D."/>
            <person name="Tekaia F."/>
            <person name="Wesolowski-Louvel M."/>
            <person name="Westhof E."/>
            <person name="Wirth B."/>
            <person name="Zeniou-Meyer M."/>
            <person name="Zivanovic I."/>
            <person name="Bolotin-Fukuhara M."/>
            <person name="Thierry A."/>
            <person name="Bouchier C."/>
            <person name="Caudron B."/>
            <person name="Scarpelli C."/>
            <person name="Gaillardin C."/>
            <person name="Weissenbach J."/>
            <person name="Wincker P."/>
            <person name="Souciet J.L."/>
        </authorList>
    </citation>
    <scope>NUCLEOTIDE SEQUENCE [LARGE SCALE GENOMIC DNA]</scope>
    <source>
        <strain evidence="9">ATCC 36239 / CBS 767 / BCRC 21394 / JCM 1990 / NBRC 0083 / IGC 2968</strain>
    </source>
</reference>
<feature type="transmembrane region" description="Helical" evidence="6">
    <location>
        <begin position="452"/>
        <end position="475"/>
    </location>
</feature>
<feature type="transmembrane region" description="Helical" evidence="6">
    <location>
        <begin position="215"/>
        <end position="234"/>
    </location>
</feature>
<dbReference type="Pfam" id="PF07690">
    <property type="entry name" value="MFS_1"/>
    <property type="match status" value="1"/>
</dbReference>
<dbReference type="Gene3D" id="1.20.1250.20">
    <property type="entry name" value="MFS general substrate transporter like domains"/>
    <property type="match status" value="2"/>
</dbReference>
<dbReference type="SUPFAM" id="SSF103473">
    <property type="entry name" value="MFS general substrate transporter"/>
    <property type="match status" value="1"/>
</dbReference>
<dbReference type="Proteomes" id="UP000000599">
    <property type="component" value="Chromosome D"/>
</dbReference>
<comment type="subcellular location">
    <subcellularLocation>
        <location evidence="1">Membrane</location>
        <topology evidence="1">Multi-pass membrane protein</topology>
    </subcellularLocation>
</comment>
<protein>
    <submittedName>
        <fullName evidence="8">DEHA2D01056p</fullName>
    </submittedName>
</protein>
<gene>
    <name evidence="8" type="ordered locus">DEHA2D01056g</name>
</gene>
<dbReference type="GO" id="GO:0022857">
    <property type="term" value="F:transmembrane transporter activity"/>
    <property type="evidence" value="ECO:0007669"/>
    <property type="project" value="InterPro"/>
</dbReference>
<evidence type="ECO:0000313" key="9">
    <source>
        <dbReference type="Proteomes" id="UP000000599"/>
    </source>
</evidence>
<dbReference type="GO" id="GO:0016020">
    <property type="term" value="C:membrane"/>
    <property type="evidence" value="ECO:0007669"/>
    <property type="project" value="UniProtKB-SubCell"/>
</dbReference>
<dbReference type="eggNOG" id="KOG2533">
    <property type="taxonomic scope" value="Eukaryota"/>
</dbReference>
<evidence type="ECO:0000256" key="5">
    <source>
        <dbReference type="ARBA" id="ARBA00023136"/>
    </source>
</evidence>
<dbReference type="InParanoid" id="Q6BTF5"/>
<dbReference type="VEuPathDB" id="FungiDB:DEHA2D01056g"/>